<sequence length="438" mass="48027">MSSWSPVDWIQYEWDEHRGVVGPVRTSLSDTRGWDHKLVPWLDPGSRPGVSVCRLVVDGRVVVLARSRAGADSRRGLRVVAYLGGDAVRMPWPTMREALALAPLWVGEPPPTDHEPVDLAELTGHFAEYGEALEVRAREGAGTLAPIVFTALRHPGMRLAVVSQGDPAAQMWALADILRSALGVAPETFSTYESEDFRPGPEIVFLPAWPGPSSRAPRRLRVDLREPVGDHADGELAECLVAAYSAGTLEGLTVRAGMTEDMPWGERLALLRAALSTPVPALAGPAHPSDHPEPPEAGPRASPEPAEAPDPDDRAEEPGVIPEPAPQHAEAQRPPASAAVHDMVAEYEAWMRDATTREQERLILIEFREWMLDRAPELRHPLSTYAGYHALRSLLRSGEPQPPVRREPERSPWLDPRWLALAGLSALILLFQLAVLLR</sequence>
<comment type="caution">
    <text evidence="3">The sequence shown here is derived from an EMBL/GenBank/DDBJ whole genome shotgun (WGS) entry which is preliminary data.</text>
</comment>
<protein>
    <submittedName>
        <fullName evidence="3">Uncharacterized protein</fullName>
    </submittedName>
</protein>
<evidence type="ECO:0000256" key="2">
    <source>
        <dbReference type="SAM" id="Phobius"/>
    </source>
</evidence>
<feature type="transmembrane region" description="Helical" evidence="2">
    <location>
        <begin position="418"/>
        <end position="437"/>
    </location>
</feature>
<dbReference type="Proteomes" id="UP000248544">
    <property type="component" value="Unassembled WGS sequence"/>
</dbReference>
<keyword evidence="2" id="KW-1133">Transmembrane helix</keyword>
<evidence type="ECO:0000256" key="1">
    <source>
        <dbReference type="SAM" id="MobiDB-lite"/>
    </source>
</evidence>
<evidence type="ECO:0000313" key="3">
    <source>
        <dbReference type="EMBL" id="PZG42578.1"/>
    </source>
</evidence>
<gene>
    <name evidence="3" type="ORF">C1I98_19655</name>
</gene>
<reference evidence="3 4" key="1">
    <citation type="submission" date="2018-01" db="EMBL/GenBank/DDBJ databases">
        <title>Draft genome sequence of Sphaerisporangium sp. 7K107.</title>
        <authorList>
            <person name="Sahin N."/>
            <person name="Saygin H."/>
            <person name="Ay H."/>
        </authorList>
    </citation>
    <scope>NUCLEOTIDE SEQUENCE [LARGE SCALE GENOMIC DNA]</scope>
    <source>
        <strain evidence="3 4">7K107</strain>
    </source>
</reference>
<keyword evidence="2" id="KW-0472">Membrane</keyword>
<organism evidence="3 4">
    <name type="scientific">Spongiactinospora gelatinilytica</name>
    <dbReference type="NCBI Taxonomy" id="2666298"/>
    <lineage>
        <taxon>Bacteria</taxon>
        <taxon>Bacillati</taxon>
        <taxon>Actinomycetota</taxon>
        <taxon>Actinomycetes</taxon>
        <taxon>Streptosporangiales</taxon>
        <taxon>Streptosporangiaceae</taxon>
        <taxon>Spongiactinospora</taxon>
    </lineage>
</organism>
<accession>A0A2W2GZI5</accession>
<keyword evidence="2" id="KW-0812">Transmembrane</keyword>
<dbReference type="AlphaFoldDB" id="A0A2W2GZI5"/>
<feature type="region of interest" description="Disordered" evidence="1">
    <location>
        <begin position="280"/>
        <end position="338"/>
    </location>
</feature>
<dbReference type="RefSeq" id="WP_111168905.1">
    <property type="nucleotide sequence ID" value="NZ_POUA01000152.1"/>
</dbReference>
<name>A0A2W2GZI5_9ACTN</name>
<proteinExistence type="predicted"/>
<keyword evidence="4" id="KW-1185">Reference proteome</keyword>
<dbReference type="EMBL" id="POUA01000152">
    <property type="protein sequence ID" value="PZG42578.1"/>
    <property type="molecule type" value="Genomic_DNA"/>
</dbReference>
<evidence type="ECO:0000313" key="4">
    <source>
        <dbReference type="Proteomes" id="UP000248544"/>
    </source>
</evidence>